<name>A0ACB9L5C4_9MYRT</name>
<protein>
    <submittedName>
        <fullName evidence="1">Uncharacterized protein</fullName>
    </submittedName>
</protein>
<gene>
    <name evidence="1" type="ORF">MLD38_040310</name>
</gene>
<dbReference type="Proteomes" id="UP001057402">
    <property type="component" value="Chromosome 12"/>
</dbReference>
<reference evidence="2" key="1">
    <citation type="journal article" date="2023" name="Front. Plant Sci.">
        <title>Chromosomal-level genome assembly of Melastoma candidum provides insights into trichome evolution.</title>
        <authorList>
            <person name="Zhong Y."/>
            <person name="Wu W."/>
            <person name="Sun C."/>
            <person name="Zou P."/>
            <person name="Liu Y."/>
            <person name="Dai S."/>
            <person name="Zhou R."/>
        </authorList>
    </citation>
    <scope>NUCLEOTIDE SEQUENCE [LARGE SCALE GENOMIC DNA]</scope>
</reference>
<organism evidence="1 2">
    <name type="scientific">Melastoma candidum</name>
    <dbReference type="NCBI Taxonomy" id="119954"/>
    <lineage>
        <taxon>Eukaryota</taxon>
        <taxon>Viridiplantae</taxon>
        <taxon>Streptophyta</taxon>
        <taxon>Embryophyta</taxon>
        <taxon>Tracheophyta</taxon>
        <taxon>Spermatophyta</taxon>
        <taxon>Magnoliopsida</taxon>
        <taxon>eudicotyledons</taxon>
        <taxon>Gunneridae</taxon>
        <taxon>Pentapetalae</taxon>
        <taxon>rosids</taxon>
        <taxon>malvids</taxon>
        <taxon>Myrtales</taxon>
        <taxon>Melastomataceae</taxon>
        <taxon>Melastomatoideae</taxon>
        <taxon>Melastomateae</taxon>
        <taxon>Melastoma</taxon>
    </lineage>
</organism>
<keyword evidence="2" id="KW-1185">Reference proteome</keyword>
<sequence>MEDAETEESEIKNPHLDPTSASSSSPTAKANPRTSAASSSSSSDNRSVDASVLHYENQKLVQKLDSQKQELQELEGKIKALREKQASYDDSLIKVNQLWNELVDDLILLEVRAGGTRPLSESLQRVDHIRGLVPSCAPEDTFLCRLLEEGSFSSNSITEITKNVEDGLASRQSSTLDLIKVLEDTIKAERLKCRNIEQRLQALTSAEDTVTLLSDINSMIKQEVEILSEAVDVLHRKQKDFSNCIQSYITCQSKDEAEIKRLEGEIEESLIELEESRRKLVHLRMQMDASGGFQYSSSGPTNGSASPEKPSDKMICLRDLKDSIEETKNLAADRLSELQDAQEYKYELLKQLQDLQSLLKDDEHVLSSRCYTLLNDQLQHTNAEVARYKALSESLQADRLFVMRREKELIAKLEAADAAKVAYMSVDSKVVGLEQQLEKCIAEKNDLEIKLEEAIQDSGRKDIKAEFRVMASALSREMGMMEMQLNRWRHIADEVRSLHEETQMLKASLASKCDEHISLTDSSNGQLAVIESLKAQIEKLEDEKVELQVFLDMYTIENESLRDVAEIRESEQKARSQAIVMRNALEEHSLQLRIKAAKEAEAACQRRLYAAEAEIEELQAKLDASEREVAELDEAVKLKDAEAETYISEIETIGQAYEDMQTQNQHLLQQVTERDDYNIKLVSDSVKAKQAHNSLLSEKQELMKELQLVNSSLDSLRSKFTFDEEQLKFLRAEGMKFSQEDRHLQVILEATRIELADAEKELKWLKSAFASTEKEYNQLETDTKELQMKLDSERDIRRKIEEEIVEYNRQVAELTAESGEATIKRLQDEINDCRTILKCSVCLDRPKEVVIVKCFHLFCNQCIQRNLEIRHRKCPGCGTAFGQNDVRLVKI</sequence>
<accession>A0ACB9L5C4</accession>
<dbReference type="EMBL" id="CM042891">
    <property type="protein sequence ID" value="KAI4304847.1"/>
    <property type="molecule type" value="Genomic_DNA"/>
</dbReference>
<comment type="caution">
    <text evidence="1">The sequence shown here is derived from an EMBL/GenBank/DDBJ whole genome shotgun (WGS) entry which is preliminary data.</text>
</comment>
<evidence type="ECO:0000313" key="2">
    <source>
        <dbReference type="Proteomes" id="UP001057402"/>
    </source>
</evidence>
<evidence type="ECO:0000313" key="1">
    <source>
        <dbReference type="EMBL" id="KAI4304847.1"/>
    </source>
</evidence>
<proteinExistence type="predicted"/>